<feature type="region of interest" description="Disordered" evidence="1">
    <location>
        <begin position="1"/>
        <end position="58"/>
    </location>
</feature>
<evidence type="ECO:0000313" key="3">
    <source>
        <dbReference type="Proteomes" id="UP001310594"/>
    </source>
</evidence>
<evidence type="ECO:0000313" key="2">
    <source>
        <dbReference type="EMBL" id="KAK5690354.1"/>
    </source>
</evidence>
<sequence>MFRRCTSRGLLNHNSLDADDKPLMENAPPKQRSRQSTAEYPEDDQPSKKKTDRSGPLKAPDMCYGAEWDFVDRDDLCADEHPVMGDDLPGKHAAISKEELASYHNADAKAREWLGGLEKHEQALIDQINVFADRVAAIMERLNEENRVPRVSIEEYGQPDFDTLIHAAEALPGGSNEQSFMFDGVRTAVLVQLGTVPNKIRLGLVDICKVMQDPTQEIRKIWADGEELEKTGFKNSQAVKECCTTLEGLKSKATELYRTTLQAWAGLVAESQTAVQTLENQYVAEGQPHRHTRCGVRQVDDVVRVIMSDYENMTCAYEAAFATAAMLSPATFAYESWRNEI</sequence>
<dbReference type="AlphaFoldDB" id="A0AAN7W0C8"/>
<comment type="caution">
    <text evidence="2">The sequence shown here is derived from an EMBL/GenBank/DDBJ whole genome shotgun (WGS) entry which is preliminary data.</text>
</comment>
<organism evidence="2 3">
    <name type="scientific">Elasticomyces elasticus</name>
    <dbReference type="NCBI Taxonomy" id="574655"/>
    <lineage>
        <taxon>Eukaryota</taxon>
        <taxon>Fungi</taxon>
        <taxon>Dikarya</taxon>
        <taxon>Ascomycota</taxon>
        <taxon>Pezizomycotina</taxon>
        <taxon>Dothideomycetes</taxon>
        <taxon>Dothideomycetidae</taxon>
        <taxon>Mycosphaerellales</taxon>
        <taxon>Teratosphaeriaceae</taxon>
        <taxon>Elasticomyces</taxon>
    </lineage>
</organism>
<dbReference type="EMBL" id="JAVRQU010000025">
    <property type="protein sequence ID" value="KAK5690354.1"/>
    <property type="molecule type" value="Genomic_DNA"/>
</dbReference>
<feature type="compositionally biased region" description="Basic and acidic residues" evidence="1">
    <location>
        <begin position="45"/>
        <end position="55"/>
    </location>
</feature>
<proteinExistence type="predicted"/>
<accession>A0AAN7W0C8</accession>
<dbReference type="Proteomes" id="UP001310594">
    <property type="component" value="Unassembled WGS sequence"/>
</dbReference>
<name>A0AAN7W0C8_9PEZI</name>
<protein>
    <submittedName>
        <fullName evidence="2">Uncharacterized protein</fullName>
    </submittedName>
</protein>
<evidence type="ECO:0000256" key="1">
    <source>
        <dbReference type="SAM" id="MobiDB-lite"/>
    </source>
</evidence>
<reference evidence="2" key="1">
    <citation type="submission" date="2023-08" db="EMBL/GenBank/DDBJ databases">
        <title>Black Yeasts Isolated from many extreme environments.</title>
        <authorList>
            <person name="Coleine C."/>
            <person name="Stajich J.E."/>
            <person name="Selbmann L."/>
        </authorList>
    </citation>
    <scope>NUCLEOTIDE SEQUENCE</scope>
    <source>
        <strain evidence="2">CCFEE 5810</strain>
    </source>
</reference>
<gene>
    <name evidence="2" type="ORF">LTR97_012222</name>
</gene>